<protein>
    <submittedName>
        <fullName evidence="1">Uncharacterized protein</fullName>
    </submittedName>
</protein>
<organism evidence="1 2">
    <name type="scientific">Rouxiella badensis</name>
    <dbReference type="NCBI Taxonomy" id="1646377"/>
    <lineage>
        <taxon>Bacteria</taxon>
        <taxon>Pseudomonadati</taxon>
        <taxon>Pseudomonadota</taxon>
        <taxon>Gammaproteobacteria</taxon>
        <taxon>Enterobacterales</taxon>
        <taxon>Yersiniaceae</taxon>
        <taxon>Rouxiella</taxon>
    </lineage>
</organism>
<dbReference type="STRING" id="1646377.BS640_18125"/>
<dbReference type="AlphaFoldDB" id="A0A1X0WBF4"/>
<sequence length="70" mass="7894">MSQKFAWCQPRFDVGTILEGENDSSVKQELQVDEQCGTATGINSQVVDAAIVRLKRMDLSSILNDFKRQF</sequence>
<evidence type="ECO:0000313" key="1">
    <source>
        <dbReference type="EMBL" id="ORJ24112.1"/>
    </source>
</evidence>
<proteinExistence type="predicted"/>
<dbReference type="Proteomes" id="UP000192536">
    <property type="component" value="Unassembled WGS sequence"/>
</dbReference>
<keyword evidence="2" id="KW-1185">Reference proteome</keyword>
<name>A0A1X0WBF4_9GAMM</name>
<gene>
    <name evidence="1" type="ORF">BS640_18125</name>
</gene>
<accession>A0A1X0WBF4</accession>
<reference evidence="1 2" key="1">
    <citation type="journal article" date="2017" name="Int. J. Syst. Evol. Microbiol.">
        <title>Rouxiella badensis sp. nov. and Rouxiella silvae sp. nov. isolated from peat bog soil in Germany and emendation of the genus description.</title>
        <authorList>
            <person name="Le Fleche-Mateos A."/>
            <person name="Kugler J.H."/>
            <person name="Hansen S.H."/>
            <person name="Syldatk C."/>
            <person name="Hausmann R."/>
            <person name="Lomprez F."/>
            <person name="Vandenbogaert M."/>
            <person name="Manuguerra J.C."/>
            <person name="Grimont P.A."/>
        </authorList>
    </citation>
    <scope>NUCLEOTIDE SEQUENCE [LARGE SCALE GENOMIC DNA]</scope>
    <source>
        <strain evidence="1 2">DSM 100043</strain>
    </source>
</reference>
<comment type="caution">
    <text evidence="1">The sequence shown here is derived from an EMBL/GenBank/DDBJ whole genome shotgun (WGS) entry which is preliminary data.</text>
</comment>
<evidence type="ECO:0000313" key="2">
    <source>
        <dbReference type="Proteomes" id="UP000192536"/>
    </source>
</evidence>
<dbReference type="EMBL" id="MRWE01000035">
    <property type="protein sequence ID" value="ORJ24112.1"/>
    <property type="molecule type" value="Genomic_DNA"/>
</dbReference>